<dbReference type="EMBL" id="MU005580">
    <property type="protein sequence ID" value="KAF2684676.1"/>
    <property type="molecule type" value="Genomic_DNA"/>
</dbReference>
<dbReference type="AlphaFoldDB" id="A0A6G1J2D1"/>
<feature type="region of interest" description="Disordered" evidence="1">
    <location>
        <begin position="99"/>
        <end position="161"/>
    </location>
</feature>
<evidence type="ECO:0000313" key="3">
    <source>
        <dbReference type="EMBL" id="KAF2684676.1"/>
    </source>
</evidence>
<keyword evidence="2" id="KW-0812">Transmembrane</keyword>
<feature type="compositionally biased region" description="Basic and acidic residues" evidence="1">
    <location>
        <begin position="1"/>
        <end position="12"/>
    </location>
</feature>
<keyword evidence="2" id="KW-0472">Membrane</keyword>
<feature type="transmembrane region" description="Helical" evidence="2">
    <location>
        <begin position="185"/>
        <end position="208"/>
    </location>
</feature>
<reference evidence="3" key="1">
    <citation type="journal article" date="2020" name="Stud. Mycol.">
        <title>101 Dothideomycetes genomes: a test case for predicting lifestyles and emergence of pathogens.</title>
        <authorList>
            <person name="Haridas S."/>
            <person name="Albert R."/>
            <person name="Binder M."/>
            <person name="Bloem J."/>
            <person name="Labutti K."/>
            <person name="Salamov A."/>
            <person name="Andreopoulos B."/>
            <person name="Baker S."/>
            <person name="Barry K."/>
            <person name="Bills G."/>
            <person name="Bluhm B."/>
            <person name="Cannon C."/>
            <person name="Castanera R."/>
            <person name="Culley D."/>
            <person name="Daum C."/>
            <person name="Ezra D."/>
            <person name="Gonzalez J."/>
            <person name="Henrissat B."/>
            <person name="Kuo A."/>
            <person name="Liang C."/>
            <person name="Lipzen A."/>
            <person name="Lutzoni F."/>
            <person name="Magnuson J."/>
            <person name="Mondo S."/>
            <person name="Nolan M."/>
            <person name="Ohm R."/>
            <person name="Pangilinan J."/>
            <person name="Park H.-J."/>
            <person name="Ramirez L."/>
            <person name="Alfaro M."/>
            <person name="Sun H."/>
            <person name="Tritt A."/>
            <person name="Yoshinaga Y."/>
            <person name="Zwiers L.-H."/>
            <person name="Turgeon B."/>
            <person name="Goodwin S."/>
            <person name="Spatafora J."/>
            <person name="Crous P."/>
            <person name="Grigoriev I."/>
        </authorList>
    </citation>
    <scope>NUCLEOTIDE SEQUENCE</scope>
    <source>
        <strain evidence="3">CBS 122367</strain>
    </source>
</reference>
<keyword evidence="4" id="KW-1185">Reference proteome</keyword>
<keyword evidence="2" id="KW-1133">Transmembrane helix</keyword>
<accession>A0A6G1J2D1</accession>
<dbReference type="Proteomes" id="UP000799291">
    <property type="component" value="Unassembled WGS sequence"/>
</dbReference>
<evidence type="ECO:0000256" key="2">
    <source>
        <dbReference type="SAM" id="Phobius"/>
    </source>
</evidence>
<feature type="compositionally biased region" description="Basic and acidic residues" evidence="1">
    <location>
        <begin position="132"/>
        <end position="144"/>
    </location>
</feature>
<gene>
    <name evidence="3" type="ORF">K458DRAFT_442515</name>
</gene>
<evidence type="ECO:0000313" key="4">
    <source>
        <dbReference type="Proteomes" id="UP000799291"/>
    </source>
</evidence>
<dbReference type="OrthoDB" id="4156595at2759"/>
<evidence type="ECO:0000256" key="1">
    <source>
        <dbReference type="SAM" id="MobiDB-lite"/>
    </source>
</evidence>
<organism evidence="3 4">
    <name type="scientific">Lentithecium fluviatile CBS 122367</name>
    <dbReference type="NCBI Taxonomy" id="1168545"/>
    <lineage>
        <taxon>Eukaryota</taxon>
        <taxon>Fungi</taxon>
        <taxon>Dikarya</taxon>
        <taxon>Ascomycota</taxon>
        <taxon>Pezizomycotina</taxon>
        <taxon>Dothideomycetes</taxon>
        <taxon>Pleosporomycetidae</taxon>
        <taxon>Pleosporales</taxon>
        <taxon>Massarineae</taxon>
        <taxon>Lentitheciaceae</taxon>
        <taxon>Lentithecium</taxon>
    </lineage>
</organism>
<sequence length="213" mass="24155">MDTAHQPREMHPHRSAHLPPSPPPSPPGVRRRQKKRHNADPFLNLDDESIQMLTPSPPSSPTGQPDEPHEHILIRLIWTPLLMTSFLLSLFLVNLSDRTRRSKSQTTTPSTQSSSLLARLNPEPYQDSTDSTWDRRNSTTHDAPHAAISPRQNQPQKKRSWHLHKKIRKVAKLEISDALEMRGRVLVVMVVMIGVAGYGGWLGVRWAFGMVWG</sequence>
<proteinExistence type="predicted"/>
<protein>
    <submittedName>
        <fullName evidence="3">Uncharacterized protein</fullName>
    </submittedName>
</protein>
<feature type="compositionally biased region" description="Low complexity" evidence="1">
    <location>
        <begin position="104"/>
        <end position="115"/>
    </location>
</feature>
<feature type="region of interest" description="Disordered" evidence="1">
    <location>
        <begin position="1"/>
        <end position="67"/>
    </location>
</feature>
<name>A0A6G1J2D1_9PLEO</name>
<feature type="transmembrane region" description="Helical" evidence="2">
    <location>
        <begin position="72"/>
        <end position="93"/>
    </location>
</feature>